<keyword evidence="2" id="KW-0812">Transmembrane</keyword>
<reference evidence="9" key="1">
    <citation type="submission" date="2022-06" db="EMBL/GenBank/DDBJ databases">
        <title>Uncovering the hologenomic basis of an extraordinary plant invasion.</title>
        <authorList>
            <person name="Bieker V.C."/>
            <person name="Martin M.D."/>
            <person name="Gilbert T."/>
            <person name="Hodgins K."/>
            <person name="Battlay P."/>
            <person name="Petersen B."/>
            <person name="Wilson J."/>
        </authorList>
    </citation>
    <scope>NUCLEOTIDE SEQUENCE</scope>
    <source>
        <strain evidence="9">AA19_3_7</strain>
        <tissue evidence="9">Leaf</tissue>
    </source>
</reference>
<dbReference type="Pfam" id="PF00067">
    <property type="entry name" value="p450"/>
    <property type="match status" value="1"/>
</dbReference>
<name>A0AAD5D031_AMBAR</name>
<proteinExistence type="inferred from homology"/>
<evidence type="ECO:0008006" key="11">
    <source>
        <dbReference type="Google" id="ProtNLM"/>
    </source>
</evidence>
<keyword evidence="10" id="KW-1185">Reference proteome</keyword>
<dbReference type="InterPro" id="IPR036396">
    <property type="entry name" value="Cyt_P450_sf"/>
</dbReference>
<organism evidence="9 10">
    <name type="scientific">Ambrosia artemisiifolia</name>
    <name type="common">Common ragweed</name>
    <dbReference type="NCBI Taxonomy" id="4212"/>
    <lineage>
        <taxon>Eukaryota</taxon>
        <taxon>Viridiplantae</taxon>
        <taxon>Streptophyta</taxon>
        <taxon>Embryophyta</taxon>
        <taxon>Tracheophyta</taxon>
        <taxon>Spermatophyta</taxon>
        <taxon>Magnoliopsida</taxon>
        <taxon>eudicotyledons</taxon>
        <taxon>Gunneridae</taxon>
        <taxon>Pentapetalae</taxon>
        <taxon>asterids</taxon>
        <taxon>campanulids</taxon>
        <taxon>Asterales</taxon>
        <taxon>Asteraceae</taxon>
        <taxon>Asteroideae</taxon>
        <taxon>Heliantheae alliance</taxon>
        <taxon>Heliantheae</taxon>
        <taxon>Ambrosia</taxon>
    </lineage>
</organism>
<keyword evidence="6" id="KW-0472">Membrane</keyword>
<protein>
    <recommendedName>
        <fullName evidence="11">Cytochrome P450 89A2-like protein</fullName>
    </recommendedName>
</protein>
<keyword evidence="3 7" id="KW-0479">Metal-binding</keyword>
<dbReference type="AlphaFoldDB" id="A0AAD5D031"/>
<evidence type="ECO:0000313" key="10">
    <source>
        <dbReference type="Proteomes" id="UP001206925"/>
    </source>
</evidence>
<evidence type="ECO:0000313" key="9">
    <source>
        <dbReference type="EMBL" id="KAI7750615.1"/>
    </source>
</evidence>
<dbReference type="InterPro" id="IPR002401">
    <property type="entry name" value="Cyt_P450_E_grp-I"/>
</dbReference>
<dbReference type="PANTHER" id="PTHR24298">
    <property type="entry name" value="FLAVONOID 3'-MONOOXYGENASE-RELATED"/>
    <property type="match status" value="1"/>
</dbReference>
<keyword evidence="8" id="KW-0503">Monooxygenase</keyword>
<dbReference type="InterPro" id="IPR001128">
    <property type="entry name" value="Cyt_P450"/>
</dbReference>
<dbReference type="Proteomes" id="UP001206925">
    <property type="component" value="Unassembled WGS sequence"/>
</dbReference>
<evidence type="ECO:0000256" key="1">
    <source>
        <dbReference type="ARBA" id="ARBA00004167"/>
    </source>
</evidence>
<dbReference type="PROSITE" id="PS00086">
    <property type="entry name" value="CYTOCHROME_P450"/>
    <property type="match status" value="1"/>
</dbReference>
<feature type="binding site" description="axial binding residue" evidence="7">
    <location>
        <position position="440"/>
    </location>
    <ligand>
        <name>heme</name>
        <dbReference type="ChEBI" id="CHEBI:30413"/>
    </ligand>
    <ligandPart>
        <name>Fe</name>
        <dbReference type="ChEBI" id="CHEBI:18248"/>
    </ligandPart>
</feature>
<dbReference type="PRINTS" id="PR00463">
    <property type="entry name" value="EP450I"/>
</dbReference>
<dbReference type="PANTHER" id="PTHR24298:SF800">
    <property type="entry name" value="CYTOCHROME P450 89A2-RELATED"/>
    <property type="match status" value="1"/>
</dbReference>
<dbReference type="GO" id="GO:0020037">
    <property type="term" value="F:heme binding"/>
    <property type="evidence" value="ECO:0007669"/>
    <property type="project" value="InterPro"/>
</dbReference>
<dbReference type="GO" id="GO:0016020">
    <property type="term" value="C:membrane"/>
    <property type="evidence" value="ECO:0007669"/>
    <property type="project" value="UniProtKB-SubCell"/>
</dbReference>
<dbReference type="PRINTS" id="PR00385">
    <property type="entry name" value="P450"/>
</dbReference>
<comment type="caution">
    <text evidence="9">The sequence shown here is derived from an EMBL/GenBank/DDBJ whole genome shotgun (WGS) entry which is preliminary data.</text>
</comment>
<evidence type="ECO:0000256" key="8">
    <source>
        <dbReference type="RuleBase" id="RU000461"/>
    </source>
</evidence>
<evidence type="ECO:0000256" key="5">
    <source>
        <dbReference type="ARBA" id="ARBA00023002"/>
    </source>
</evidence>
<evidence type="ECO:0000256" key="7">
    <source>
        <dbReference type="PIRSR" id="PIRSR602401-1"/>
    </source>
</evidence>
<comment type="similarity">
    <text evidence="8">Belongs to the cytochrome P450 family.</text>
</comment>
<dbReference type="SUPFAM" id="SSF48264">
    <property type="entry name" value="Cytochrome P450"/>
    <property type="match status" value="1"/>
</dbReference>
<comment type="subcellular location">
    <subcellularLocation>
        <location evidence="1">Membrane</location>
        <topology evidence="1">Single-pass membrane protein</topology>
    </subcellularLocation>
</comment>
<keyword evidence="5 8" id="KW-0560">Oxidoreductase</keyword>
<evidence type="ECO:0000256" key="4">
    <source>
        <dbReference type="ARBA" id="ARBA00022989"/>
    </source>
</evidence>
<comment type="cofactor">
    <cofactor evidence="7">
        <name>heme</name>
        <dbReference type="ChEBI" id="CHEBI:30413"/>
    </cofactor>
</comment>
<evidence type="ECO:0000256" key="2">
    <source>
        <dbReference type="ARBA" id="ARBA00022692"/>
    </source>
</evidence>
<dbReference type="CDD" id="cd11075">
    <property type="entry name" value="CYP77_89"/>
    <property type="match status" value="1"/>
</dbReference>
<dbReference type="InterPro" id="IPR051103">
    <property type="entry name" value="Plant_metabolite_P450s"/>
</dbReference>
<dbReference type="EMBL" id="JAMZMK010006115">
    <property type="protein sequence ID" value="KAI7750615.1"/>
    <property type="molecule type" value="Genomic_DNA"/>
</dbReference>
<evidence type="ECO:0000256" key="3">
    <source>
        <dbReference type="ARBA" id="ARBA00022723"/>
    </source>
</evidence>
<dbReference type="Gene3D" id="1.10.630.10">
    <property type="entry name" value="Cytochrome P450"/>
    <property type="match status" value="1"/>
</dbReference>
<sequence length="500" mass="56409">MCGFLLCRRANKKLLPPGPSFFFSHLLLLTNSLPNLQFILSGLKSKYGPIVTLKIGSHLSVFVGSYSLSYQLLTQKGGTTFSNRPKTWRIGGISSASYGPVWKAYRHNLGSNFLHPSNVKSYSCARKRVLGFMIDRLQKQQEAVGIVKVVDDIELAMLRLSLFMCFGEEVDESRVNEIKSVQDGLLALAGTMRFNVFLVSRWLVKTFFRNTWKKFNHLRIEQKQLLVSLIESRIEGDRQEGGREKMVAYIDTLVKLQVPEEEGTNRNGGKLTQKEMVTLCSEFLVVASETTSSALQWIMANLVKHPSIQQKLYDEIVAVMGPPPPQPGVESKSVLSEETLQKIPYLRAVVLEGLRRHPPAHVALPHSVNEEVELQGYMIPKGATINFMIAEMGWDPEVWDEPLEFKPERFFQNGGSGCVFDIGGSKGIKMMPFGAGRRICPGADLALLHLEYFVANLIWYFEWSVPDGYHVDLKEKVKFTVVMKNPLQTKISSRTKMIMN</sequence>
<accession>A0AAD5D031</accession>
<keyword evidence="4" id="KW-1133">Transmembrane helix</keyword>
<gene>
    <name evidence="9" type="ORF">M8C21_023321</name>
</gene>
<dbReference type="InterPro" id="IPR017972">
    <property type="entry name" value="Cyt_P450_CS"/>
</dbReference>
<keyword evidence="7 8" id="KW-0408">Iron</keyword>
<keyword evidence="7 8" id="KW-0349">Heme</keyword>
<dbReference type="GO" id="GO:0016709">
    <property type="term" value="F:oxidoreductase activity, acting on paired donors, with incorporation or reduction of molecular oxygen, NAD(P)H as one donor, and incorporation of one atom of oxygen"/>
    <property type="evidence" value="ECO:0007669"/>
    <property type="project" value="TreeGrafter"/>
</dbReference>
<dbReference type="GO" id="GO:0005506">
    <property type="term" value="F:iron ion binding"/>
    <property type="evidence" value="ECO:0007669"/>
    <property type="project" value="InterPro"/>
</dbReference>
<evidence type="ECO:0000256" key="6">
    <source>
        <dbReference type="ARBA" id="ARBA00023136"/>
    </source>
</evidence>